<evidence type="ECO:0000313" key="3">
    <source>
        <dbReference type="Proteomes" id="UP000828390"/>
    </source>
</evidence>
<sequence>MASNVLPDMDDPRLRSLGKQLNRNRKTSLIKTDTVKQHLDVYVKSLHKEQRRFNGKFDVKSMRLKRNLVQARGTQKVLQARREQSFWEDNDDYPYGVYEGESLASYRRQVEAVIEDKHPRNRRKKKVTRQLEKGKVTGRIIDDEQAREQFDQIMDFGRRTGFIQRENPLTRTFLNTDCMTRTVKSEQFWKDPKKFSKMRFKPQYESNDSLLKQHYTNLESKTDPKVSPIFSPSSNDSPELVPINSNSKRKLTKNKNNQRHRANTPLSNQSLPSILLQGEKDVQTTTQLTKYKNKNQRHGAKSPLSNQTLPSVFSRDEDDVQTPTKLNKNKTLRLGAKTPKSSQTLPSVFSQEEDDFQTTKSFATTTIINLPRIEASRDDFASDNDVVARQAVPKTRLRRMTKSDAGADVTAENFLRFNRLKERRKTTF</sequence>
<accession>A0A9D4L6J7</accession>
<reference evidence="2" key="1">
    <citation type="journal article" date="2019" name="bioRxiv">
        <title>The Genome of the Zebra Mussel, Dreissena polymorpha: A Resource for Invasive Species Research.</title>
        <authorList>
            <person name="McCartney M.A."/>
            <person name="Auch B."/>
            <person name="Kono T."/>
            <person name="Mallez S."/>
            <person name="Zhang Y."/>
            <person name="Obille A."/>
            <person name="Becker A."/>
            <person name="Abrahante J.E."/>
            <person name="Garbe J."/>
            <person name="Badalamenti J.P."/>
            <person name="Herman A."/>
            <person name="Mangelson H."/>
            <person name="Liachko I."/>
            <person name="Sullivan S."/>
            <person name="Sone E.D."/>
            <person name="Koren S."/>
            <person name="Silverstein K.A.T."/>
            <person name="Beckman K.B."/>
            <person name="Gohl D.M."/>
        </authorList>
    </citation>
    <scope>NUCLEOTIDE SEQUENCE</scope>
    <source>
        <strain evidence="2">Duluth1</strain>
        <tissue evidence="2">Whole animal</tissue>
    </source>
</reference>
<dbReference type="EMBL" id="JAIWYP010000003">
    <property type="protein sequence ID" value="KAH3852950.1"/>
    <property type="molecule type" value="Genomic_DNA"/>
</dbReference>
<keyword evidence="3" id="KW-1185">Reference proteome</keyword>
<feature type="region of interest" description="Disordered" evidence="1">
    <location>
        <begin position="220"/>
        <end position="272"/>
    </location>
</feature>
<name>A0A9D4L6J7_DREPO</name>
<organism evidence="2 3">
    <name type="scientific">Dreissena polymorpha</name>
    <name type="common">Zebra mussel</name>
    <name type="synonym">Mytilus polymorpha</name>
    <dbReference type="NCBI Taxonomy" id="45954"/>
    <lineage>
        <taxon>Eukaryota</taxon>
        <taxon>Metazoa</taxon>
        <taxon>Spiralia</taxon>
        <taxon>Lophotrochozoa</taxon>
        <taxon>Mollusca</taxon>
        <taxon>Bivalvia</taxon>
        <taxon>Autobranchia</taxon>
        <taxon>Heteroconchia</taxon>
        <taxon>Euheterodonta</taxon>
        <taxon>Imparidentia</taxon>
        <taxon>Neoheterodontei</taxon>
        <taxon>Myida</taxon>
        <taxon>Dreissenoidea</taxon>
        <taxon>Dreissenidae</taxon>
        <taxon>Dreissena</taxon>
    </lineage>
</organism>
<reference evidence="2" key="2">
    <citation type="submission" date="2020-11" db="EMBL/GenBank/DDBJ databases">
        <authorList>
            <person name="McCartney M.A."/>
            <person name="Auch B."/>
            <person name="Kono T."/>
            <person name="Mallez S."/>
            <person name="Becker A."/>
            <person name="Gohl D.M."/>
            <person name="Silverstein K.A.T."/>
            <person name="Koren S."/>
            <person name="Bechman K.B."/>
            <person name="Herman A."/>
            <person name="Abrahante J.E."/>
            <person name="Garbe J."/>
        </authorList>
    </citation>
    <scope>NUCLEOTIDE SEQUENCE</scope>
    <source>
        <strain evidence="2">Duluth1</strain>
        <tissue evidence="2">Whole animal</tissue>
    </source>
</reference>
<feature type="compositionally biased region" description="Basic residues" evidence="1">
    <location>
        <begin position="291"/>
        <end position="300"/>
    </location>
</feature>
<comment type="caution">
    <text evidence="2">The sequence shown here is derived from an EMBL/GenBank/DDBJ whole genome shotgun (WGS) entry which is preliminary data.</text>
</comment>
<dbReference type="AlphaFoldDB" id="A0A9D4L6J7"/>
<evidence type="ECO:0000256" key="1">
    <source>
        <dbReference type="SAM" id="MobiDB-lite"/>
    </source>
</evidence>
<feature type="compositionally biased region" description="Polar residues" evidence="1">
    <location>
        <begin position="339"/>
        <end position="350"/>
    </location>
</feature>
<proteinExistence type="predicted"/>
<evidence type="ECO:0000313" key="2">
    <source>
        <dbReference type="EMBL" id="KAH3852950.1"/>
    </source>
</evidence>
<dbReference type="Proteomes" id="UP000828390">
    <property type="component" value="Unassembled WGS sequence"/>
</dbReference>
<feature type="compositionally biased region" description="Basic residues" evidence="1">
    <location>
        <begin position="247"/>
        <end position="262"/>
    </location>
</feature>
<gene>
    <name evidence="2" type="ORF">DPMN_095471</name>
</gene>
<feature type="region of interest" description="Disordered" evidence="1">
    <location>
        <begin position="290"/>
        <end position="352"/>
    </location>
</feature>
<protein>
    <submittedName>
        <fullName evidence="2">Uncharacterized protein</fullName>
    </submittedName>
</protein>